<keyword evidence="2 8" id="KW-0963">Cytoplasm</keyword>
<evidence type="ECO:0000256" key="6">
    <source>
        <dbReference type="ARBA" id="ARBA00023121"/>
    </source>
</evidence>
<feature type="binding site" evidence="8">
    <location>
        <position position="146"/>
    </location>
    <ligand>
        <name>ATP</name>
        <dbReference type="ChEBI" id="CHEBI:30616"/>
    </ligand>
</feature>
<keyword evidence="5 8" id="KW-0067">ATP-binding</keyword>
<protein>
    <recommendedName>
        <fullName evidence="8 9">Chromosomal replication initiator protein DnaA</fullName>
    </recommendedName>
</protein>
<dbReference type="InterPro" id="IPR013159">
    <property type="entry name" value="DnaA_C"/>
</dbReference>
<feature type="domain" description="Chromosomal replication initiator DnaA C-terminal" evidence="13">
    <location>
        <begin position="343"/>
        <end position="411"/>
    </location>
</feature>
<sequence length="456" mass="52870">MKSLKKKGWSYFKERLKEELPQSIYKVWFSELNGFIKDASLFIEVPNEFAKSWLKENYEDLLQRLIKEANLQGFEFVVTEKPKAEQMVIPYNPVEVIGRRISPRYTLEDFVVGRCNELAYKVCSQLVENKPKGYFIYLYGNYGLGKTHLTQAVGNGLLKQGFNRVHYFTAQDFLSCLLKYLRAGQIEAFKEKIRESCDLLLLDGIHFLSGKEYTQNELSFLLDYLLDERKTVILTSIGSPQELRDMDSSLKSRLNAGLMIRLNQPDFETRKKIIRFKARKEGYKFPSEVVDYLARNLRGDIRQIESAVIGLIARASFLKEQVCLQLAKELLTEISSEREGSQEMDLIIEGVVKFYGITKEDLFSPSRKKNLSLARQTVIYLLRHLAKKSLKDIAQMLKKEHSTVIYHLKSIEKRLNQNQAFKLQLQFLIKDLAPEIELAQAECTEENEYLEAGFEA</sequence>
<name>A0A0U5AXF1_9BACT</name>
<evidence type="ECO:0000256" key="2">
    <source>
        <dbReference type="ARBA" id="ARBA00022490"/>
    </source>
</evidence>
<feature type="binding site" evidence="8">
    <location>
        <position position="147"/>
    </location>
    <ligand>
        <name>ATP</name>
        <dbReference type="ChEBI" id="CHEBI:30616"/>
    </ligand>
</feature>
<dbReference type="Gene3D" id="1.10.1750.10">
    <property type="match status" value="1"/>
</dbReference>
<dbReference type="GO" id="GO:0006275">
    <property type="term" value="P:regulation of DNA replication"/>
    <property type="evidence" value="ECO:0007669"/>
    <property type="project" value="UniProtKB-UniRule"/>
</dbReference>
<evidence type="ECO:0000259" key="12">
    <source>
        <dbReference type="SMART" id="SM00382"/>
    </source>
</evidence>
<keyword evidence="15" id="KW-1185">Reference proteome</keyword>
<dbReference type="GO" id="GO:0006270">
    <property type="term" value="P:DNA replication initiation"/>
    <property type="evidence" value="ECO:0007669"/>
    <property type="project" value="UniProtKB-UniRule"/>
</dbReference>
<dbReference type="PANTHER" id="PTHR30050:SF2">
    <property type="entry name" value="CHROMOSOMAL REPLICATION INITIATOR PROTEIN DNAA"/>
    <property type="match status" value="1"/>
</dbReference>
<dbReference type="STRING" id="1653476.THC_0001"/>
<dbReference type="Pfam" id="PF08299">
    <property type="entry name" value="Bac_DnaA_C"/>
    <property type="match status" value="1"/>
</dbReference>
<evidence type="ECO:0000313" key="15">
    <source>
        <dbReference type="Proteomes" id="UP000068196"/>
    </source>
</evidence>
<feature type="region of interest" description="Domain IV, binds dsDNA" evidence="8">
    <location>
        <begin position="316"/>
        <end position="456"/>
    </location>
</feature>
<reference evidence="15" key="2">
    <citation type="journal article" date="2016" name="Int. J. Syst. Evol. Microbiol.">
        <title>Caldimicrobium thiodismutans sp. nov., a sulfur-disproportionating bacterium isolated from a hot spring.</title>
        <authorList>
            <person name="Kojima H."/>
            <person name="Umezawa K."/>
            <person name="Fukui M."/>
        </authorList>
    </citation>
    <scope>NUCLEOTIDE SEQUENCE [LARGE SCALE GENOMIC DNA]</scope>
    <source>
        <strain evidence="15">TF1</strain>
    </source>
</reference>
<comment type="subcellular location">
    <subcellularLocation>
        <location evidence="8">Cytoplasm</location>
    </subcellularLocation>
</comment>
<organism evidence="14 15">
    <name type="scientific">Caldimicrobium thiodismutans</name>
    <dbReference type="NCBI Taxonomy" id="1653476"/>
    <lineage>
        <taxon>Bacteria</taxon>
        <taxon>Pseudomonadati</taxon>
        <taxon>Thermodesulfobacteriota</taxon>
        <taxon>Thermodesulfobacteria</taxon>
        <taxon>Thermodesulfobacteriales</taxon>
        <taxon>Thermodesulfobacteriaceae</taxon>
        <taxon>Caldimicrobium</taxon>
    </lineage>
</organism>
<dbReference type="PATRIC" id="fig|1653476.3.peg.1"/>
<dbReference type="Pfam" id="PF00308">
    <property type="entry name" value="Bac_DnaA"/>
    <property type="match status" value="1"/>
</dbReference>
<evidence type="ECO:0000256" key="1">
    <source>
        <dbReference type="ARBA" id="ARBA00006583"/>
    </source>
</evidence>
<dbReference type="NCBIfam" id="TIGR00362">
    <property type="entry name" value="DnaA"/>
    <property type="match status" value="1"/>
</dbReference>
<dbReference type="CDD" id="cd06571">
    <property type="entry name" value="Bac_DnaA_C"/>
    <property type="match status" value="1"/>
</dbReference>
<dbReference type="GO" id="GO:0005524">
    <property type="term" value="F:ATP binding"/>
    <property type="evidence" value="ECO:0007669"/>
    <property type="project" value="UniProtKB-UniRule"/>
</dbReference>
<dbReference type="Gene3D" id="3.40.50.300">
    <property type="entry name" value="P-loop containing nucleotide triphosphate hydrolases"/>
    <property type="match status" value="1"/>
</dbReference>
<dbReference type="RefSeq" id="WP_068511509.1">
    <property type="nucleotide sequence ID" value="NZ_AP014945.1"/>
</dbReference>
<dbReference type="Proteomes" id="UP000068196">
    <property type="component" value="Chromosome"/>
</dbReference>
<dbReference type="CDD" id="cd00009">
    <property type="entry name" value="AAA"/>
    <property type="match status" value="1"/>
</dbReference>
<keyword evidence="6 8" id="KW-0446">Lipid-binding</keyword>
<feature type="binding site" evidence="8">
    <location>
        <position position="145"/>
    </location>
    <ligand>
        <name>ATP</name>
        <dbReference type="ChEBI" id="CHEBI:30616"/>
    </ligand>
</feature>
<dbReference type="GO" id="GO:0003688">
    <property type="term" value="F:DNA replication origin binding"/>
    <property type="evidence" value="ECO:0007669"/>
    <property type="project" value="UniProtKB-UniRule"/>
</dbReference>
<evidence type="ECO:0000256" key="4">
    <source>
        <dbReference type="ARBA" id="ARBA00022741"/>
    </source>
</evidence>
<dbReference type="PRINTS" id="PR00051">
    <property type="entry name" value="DNAA"/>
</dbReference>
<dbReference type="InterPro" id="IPR003593">
    <property type="entry name" value="AAA+_ATPase"/>
</dbReference>
<dbReference type="InterPro" id="IPR020591">
    <property type="entry name" value="Chromosome_initiator_DnaA-like"/>
</dbReference>
<dbReference type="Gene3D" id="1.10.8.60">
    <property type="match status" value="1"/>
</dbReference>
<keyword evidence="7 8" id="KW-0238">DNA-binding</keyword>
<dbReference type="InterPro" id="IPR027417">
    <property type="entry name" value="P-loop_NTPase"/>
</dbReference>
<dbReference type="InterPro" id="IPR024633">
    <property type="entry name" value="DnaA_N_dom"/>
</dbReference>
<comment type="function">
    <text evidence="8 10">Plays an essential role in the initiation and regulation of chromosomal replication. ATP-DnaA binds to the origin of replication (oriC) to initiate formation of the DNA replication initiation complex once per cell cycle. Binds the DnaA box (a 9 base pair repeat at the origin) and separates the double-stranded (ds)DNA. Forms a right-handed helical filament on oriC DNA; dsDNA binds to the exterior of the filament while single-stranded (ss)DNA is stabiized in the filament's interior. The ATP-DnaA-oriC complex binds and stabilizes one strand of the AT-rich DNA unwinding element (DUE), permitting loading of DNA polymerase. After initiation quickly degrades to an ADP-DnaA complex that is not apt for DNA replication. Binds acidic phospholipids.</text>
</comment>
<evidence type="ECO:0000256" key="11">
    <source>
        <dbReference type="RuleBase" id="RU004227"/>
    </source>
</evidence>
<dbReference type="InterPro" id="IPR001957">
    <property type="entry name" value="Chromosome_initiator_DnaA"/>
</dbReference>
<dbReference type="HAMAP" id="MF_00377">
    <property type="entry name" value="DnaA_bact"/>
    <property type="match status" value="1"/>
</dbReference>
<dbReference type="SMART" id="SM00382">
    <property type="entry name" value="AAA"/>
    <property type="match status" value="1"/>
</dbReference>
<comment type="domain">
    <text evidence="8">Domain I is involved in oligomerization and binding regulators, domain II is flexibile and of varying length in different bacteria, domain III forms the AAA+ region, while domain IV binds dsDNA.</text>
</comment>
<evidence type="ECO:0000259" key="13">
    <source>
        <dbReference type="SMART" id="SM00760"/>
    </source>
</evidence>
<dbReference type="OrthoDB" id="9807019at2"/>
<comment type="subunit">
    <text evidence="8">Oligomerizes as a right-handed, spiral filament on DNA at oriC.</text>
</comment>
<comment type="similarity">
    <text evidence="1 8 11">Belongs to the DnaA family.</text>
</comment>
<accession>A0A0U5AXF1</accession>
<evidence type="ECO:0000256" key="8">
    <source>
        <dbReference type="HAMAP-Rule" id="MF_00377"/>
    </source>
</evidence>
<dbReference type="AlphaFoldDB" id="A0A0U5AXF1"/>
<dbReference type="SUPFAM" id="SSF52540">
    <property type="entry name" value="P-loop containing nucleoside triphosphate hydrolases"/>
    <property type="match status" value="1"/>
</dbReference>
<reference evidence="14 15" key="1">
    <citation type="journal article" date="2016" name="Int. J. Syst. Evol. Microbiol.">
        <title>Caldimicrobium thiodismutans sp. nov., a sulfur-disproportionating bacterium isolated from a hot spring, and emended description of the genus Caldimicrobium.</title>
        <authorList>
            <person name="Kojima H."/>
            <person name="Umezawa K."/>
            <person name="Fukui M."/>
        </authorList>
    </citation>
    <scope>NUCLEOTIDE SEQUENCE [LARGE SCALE GENOMIC DNA]</scope>
    <source>
        <strain evidence="14 15">TF1</strain>
    </source>
</reference>
<feature type="domain" description="AAA+ ATPase" evidence="12">
    <location>
        <begin position="132"/>
        <end position="266"/>
    </location>
</feature>
<dbReference type="Pfam" id="PF11638">
    <property type="entry name" value="DnaA_N"/>
    <property type="match status" value="1"/>
</dbReference>
<dbReference type="InterPro" id="IPR010921">
    <property type="entry name" value="Trp_repressor/repl_initiator"/>
</dbReference>
<dbReference type="InterPro" id="IPR038454">
    <property type="entry name" value="DnaA_N_sf"/>
</dbReference>
<evidence type="ECO:0000313" key="14">
    <source>
        <dbReference type="EMBL" id="BAU22409.1"/>
    </source>
</evidence>
<evidence type="ECO:0000256" key="9">
    <source>
        <dbReference type="NCBIfam" id="TIGR00362"/>
    </source>
</evidence>
<dbReference type="EMBL" id="AP014945">
    <property type="protein sequence ID" value="BAU22409.1"/>
    <property type="molecule type" value="Genomic_DNA"/>
</dbReference>
<dbReference type="SUPFAM" id="SSF48295">
    <property type="entry name" value="TrpR-like"/>
    <property type="match status" value="1"/>
</dbReference>
<evidence type="ECO:0000256" key="5">
    <source>
        <dbReference type="ARBA" id="ARBA00022840"/>
    </source>
</evidence>
<feature type="binding site" evidence="8">
    <location>
        <position position="143"/>
    </location>
    <ligand>
        <name>ATP</name>
        <dbReference type="ChEBI" id="CHEBI:30616"/>
    </ligand>
</feature>
<feature type="region of interest" description="Domain I, interacts with DnaA modulators" evidence="8">
    <location>
        <begin position="1"/>
        <end position="85"/>
    </location>
</feature>
<dbReference type="SMART" id="SM00760">
    <property type="entry name" value="Bac_DnaA_C"/>
    <property type="match status" value="1"/>
</dbReference>
<dbReference type="GO" id="GO:0005737">
    <property type="term" value="C:cytoplasm"/>
    <property type="evidence" value="ECO:0007669"/>
    <property type="project" value="UniProtKB-SubCell"/>
</dbReference>
<dbReference type="Gene3D" id="3.30.300.180">
    <property type="match status" value="1"/>
</dbReference>
<dbReference type="InterPro" id="IPR013317">
    <property type="entry name" value="DnaA_dom"/>
</dbReference>
<gene>
    <name evidence="8" type="primary">dnaA</name>
    <name evidence="14" type="ORF">THC_0001</name>
</gene>
<keyword evidence="4 8" id="KW-0547">Nucleotide-binding</keyword>
<dbReference type="GO" id="GO:0005886">
    <property type="term" value="C:plasma membrane"/>
    <property type="evidence" value="ECO:0007669"/>
    <property type="project" value="TreeGrafter"/>
</dbReference>
<comment type="caution">
    <text evidence="8">Lacks conserved residue(s) required for the propagation of feature annotation.</text>
</comment>
<evidence type="ECO:0000256" key="10">
    <source>
        <dbReference type="RuleBase" id="RU000577"/>
    </source>
</evidence>
<evidence type="ECO:0000256" key="7">
    <source>
        <dbReference type="ARBA" id="ARBA00023125"/>
    </source>
</evidence>
<dbReference type="PANTHER" id="PTHR30050">
    <property type="entry name" value="CHROMOSOMAL REPLICATION INITIATOR PROTEIN DNAA"/>
    <property type="match status" value="1"/>
</dbReference>
<dbReference type="KEGG" id="cthi:THC_0001"/>
<keyword evidence="3 8" id="KW-0235">DNA replication</keyword>
<dbReference type="GO" id="GO:0008289">
    <property type="term" value="F:lipid binding"/>
    <property type="evidence" value="ECO:0007669"/>
    <property type="project" value="UniProtKB-KW"/>
</dbReference>
<evidence type="ECO:0000256" key="3">
    <source>
        <dbReference type="ARBA" id="ARBA00022705"/>
    </source>
</evidence>
<proteinExistence type="inferred from homology"/>